<dbReference type="PROSITE" id="PS50985">
    <property type="entry name" value="GRAS"/>
    <property type="match status" value="1"/>
</dbReference>
<dbReference type="Proteomes" id="UP000796880">
    <property type="component" value="Unassembled WGS sequence"/>
</dbReference>
<keyword evidence="4" id="KW-0539">Nucleus</keyword>
<feature type="short sequence motif" description="LXXLL motif" evidence="5">
    <location>
        <begin position="245"/>
        <end position="249"/>
    </location>
</feature>
<dbReference type="GO" id="GO:0005634">
    <property type="term" value="C:nucleus"/>
    <property type="evidence" value="ECO:0007669"/>
    <property type="project" value="UniProtKB-SubCell"/>
</dbReference>
<dbReference type="PANTHER" id="PTHR31636">
    <property type="entry name" value="OSJNBA0084A10.13 PROTEIN-RELATED"/>
    <property type="match status" value="1"/>
</dbReference>
<protein>
    <recommendedName>
        <fullName evidence="8">Scarecrow-like protein 3</fullName>
    </recommendedName>
</protein>
<reference evidence="6" key="1">
    <citation type="submission" date="2020-03" db="EMBL/GenBank/DDBJ databases">
        <title>A high-quality chromosome-level genome assembly of a woody plant with both climbing and erect habits, Rhamnella rubrinervis.</title>
        <authorList>
            <person name="Lu Z."/>
            <person name="Yang Y."/>
            <person name="Zhu X."/>
            <person name="Sun Y."/>
        </authorList>
    </citation>
    <scope>NUCLEOTIDE SEQUENCE</scope>
    <source>
        <strain evidence="6">BYM</strain>
        <tissue evidence="6">Leaf</tissue>
    </source>
</reference>
<proteinExistence type="inferred from homology"/>
<feature type="short sequence motif" description="VHIID" evidence="5">
    <location>
        <begin position="151"/>
        <end position="155"/>
    </location>
</feature>
<dbReference type="InterPro" id="IPR005202">
    <property type="entry name" value="TF_GRAS"/>
</dbReference>
<dbReference type="Pfam" id="PF03514">
    <property type="entry name" value="GRAS"/>
    <property type="match status" value="1"/>
</dbReference>
<evidence type="ECO:0000256" key="1">
    <source>
        <dbReference type="ARBA" id="ARBA00004123"/>
    </source>
</evidence>
<gene>
    <name evidence="6" type="ORF">FNV43_RR14605</name>
</gene>
<evidence type="ECO:0000256" key="4">
    <source>
        <dbReference type="ARBA" id="ARBA00023242"/>
    </source>
</evidence>
<evidence type="ECO:0000256" key="3">
    <source>
        <dbReference type="ARBA" id="ARBA00023163"/>
    </source>
</evidence>
<dbReference type="OrthoDB" id="762338at2759"/>
<keyword evidence="2" id="KW-0805">Transcription regulation</keyword>
<feature type="region of interest" description="SAW" evidence="5">
    <location>
        <begin position="355"/>
        <end position="430"/>
    </location>
</feature>
<comment type="caution">
    <text evidence="5">Lacks conserved residue(s) required for the propagation of feature annotation.</text>
</comment>
<comment type="caution">
    <text evidence="6">The sequence shown here is derived from an EMBL/GenBank/DDBJ whole genome shotgun (WGS) entry which is preliminary data.</text>
</comment>
<comment type="subcellular location">
    <subcellularLocation>
        <location evidence="1">Nucleus</location>
    </subcellularLocation>
</comment>
<evidence type="ECO:0008006" key="8">
    <source>
        <dbReference type="Google" id="ProtNLM"/>
    </source>
</evidence>
<name>A0A8K0H387_9ROSA</name>
<dbReference type="EMBL" id="VOIH02000006">
    <property type="protein sequence ID" value="KAF3444912.1"/>
    <property type="molecule type" value="Genomic_DNA"/>
</dbReference>
<feature type="region of interest" description="Leucine repeat II (LRII)" evidence="5">
    <location>
        <begin position="195"/>
        <end position="227"/>
    </location>
</feature>
<keyword evidence="3" id="KW-0804">Transcription</keyword>
<accession>A0A8K0H387</accession>
<sequence length="431" mass="48020">MNSSSSPTSFNIPDVTLSLTPSSALTTSTPPQGLEPEERGIYLIQNLITCAKHAASGDLHHADSCLRQISKFASVDGDSLQRLAARFASALALRLVKRWPGLYKALSCTQRPNPEPDRARQVFSRAFPYLGFAYAIIARTLLQSMSHDGAIHIVDLGSGDSKLWVPLMRSFALVPRAPPHLRITCVHGDKTALEKLGQRLVKEAKALHMPFQYNPVNVMDLVELNIDMLKLKPGEALGFVSVLNLHVLLAEDDQVDAHFGVNKKDETVIKECKKMGNFLATIRSTSPKVVLLVEQEADHNLNRLVDRLVGSLNYYSAVFDSLDATFGSSSSSSYSSEDRLEIEEMFGREIENIMACEGLERVERHETYARWVVRLGGGGFKPVRLWFHGSEDCKKMVEAYGKQSYKIACDKATFFICWHQRPLYAVSAWTC</sequence>
<organism evidence="6 7">
    <name type="scientific">Rhamnella rubrinervis</name>
    <dbReference type="NCBI Taxonomy" id="2594499"/>
    <lineage>
        <taxon>Eukaryota</taxon>
        <taxon>Viridiplantae</taxon>
        <taxon>Streptophyta</taxon>
        <taxon>Embryophyta</taxon>
        <taxon>Tracheophyta</taxon>
        <taxon>Spermatophyta</taxon>
        <taxon>Magnoliopsida</taxon>
        <taxon>eudicotyledons</taxon>
        <taxon>Gunneridae</taxon>
        <taxon>Pentapetalae</taxon>
        <taxon>rosids</taxon>
        <taxon>fabids</taxon>
        <taxon>Rosales</taxon>
        <taxon>Rhamnaceae</taxon>
        <taxon>rhamnoid group</taxon>
        <taxon>Rhamneae</taxon>
        <taxon>Rhamnella</taxon>
    </lineage>
</organism>
<evidence type="ECO:0000313" key="7">
    <source>
        <dbReference type="Proteomes" id="UP000796880"/>
    </source>
</evidence>
<dbReference type="AlphaFoldDB" id="A0A8K0H387"/>
<comment type="similarity">
    <text evidence="5">Belongs to the GRAS family.</text>
</comment>
<evidence type="ECO:0000256" key="2">
    <source>
        <dbReference type="ARBA" id="ARBA00023015"/>
    </source>
</evidence>
<keyword evidence="7" id="KW-1185">Reference proteome</keyword>
<feature type="region of interest" description="Leucine repeat I (LRI)" evidence="5">
    <location>
        <begin position="41"/>
        <end position="101"/>
    </location>
</feature>
<feature type="region of interest" description="VHIID" evidence="5">
    <location>
        <begin position="120"/>
        <end position="185"/>
    </location>
</feature>
<evidence type="ECO:0000256" key="5">
    <source>
        <dbReference type="PROSITE-ProRule" id="PRU01191"/>
    </source>
</evidence>
<evidence type="ECO:0000313" key="6">
    <source>
        <dbReference type="EMBL" id="KAF3444912.1"/>
    </source>
</evidence>